<dbReference type="EMBL" id="KV428028">
    <property type="protein sequence ID" value="KZT40760.1"/>
    <property type="molecule type" value="Genomic_DNA"/>
</dbReference>
<evidence type="ECO:0000259" key="1">
    <source>
        <dbReference type="Pfam" id="PF20151"/>
    </source>
</evidence>
<dbReference type="AlphaFoldDB" id="A0A166FKW7"/>
<gene>
    <name evidence="2" type="ORF">SISSUDRAFT_425953</name>
</gene>
<dbReference type="Pfam" id="PF20151">
    <property type="entry name" value="DUF6533"/>
    <property type="match status" value="1"/>
</dbReference>
<organism evidence="2 3">
    <name type="scientific">Sistotremastrum suecicum HHB10207 ss-3</name>
    <dbReference type="NCBI Taxonomy" id="1314776"/>
    <lineage>
        <taxon>Eukaryota</taxon>
        <taxon>Fungi</taxon>
        <taxon>Dikarya</taxon>
        <taxon>Basidiomycota</taxon>
        <taxon>Agaricomycotina</taxon>
        <taxon>Agaricomycetes</taxon>
        <taxon>Sistotremastrales</taxon>
        <taxon>Sistotremastraceae</taxon>
        <taxon>Sistotremastrum</taxon>
    </lineage>
</organism>
<dbReference type="Proteomes" id="UP000076798">
    <property type="component" value="Unassembled WGS sequence"/>
</dbReference>
<feature type="domain" description="DUF6533" evidence="1">
    <location>
        <begin position="90"/>
        <end position="134"/>
    </location>
</feature>
<protein>
    <recommendedName>
        <fullName evidence="1">DUF6533 domain-containing protein</fullName>
    </recommendedName>
</protein>
<name>A0A166FKW7_9AGAM</name>
<proteinExistence type="predicted"/>
<keyword evidence="3" id="KW-1185">Reference proteome</keyword>
<dbReference type="OrthoDB" id="2638860at2759"/>
<sequence length="186" mass="20928">MMTGTRARLPCSLCRYNTKTYAAITLLSFLPARRSTRSLLRRPVRDFWYFAAWCLSVVLSCGRLSGDYSMSAAQLAALAQVLLDGRNTNYANVSSLCLLAFDYILTFDQEYALVWKTRWTLGKMIYLAFRYGGMGIHAFDTFVYVNTSAGLNLQGSYTRSDSRVCRGSMGGRRNISSSGLDYVFEI</sequence>
<dbReference type="InterPro" id="IPR045340">
    <property type="entry name" value="DUF6533"/>
</dbReference>
<evidence type="ECO:0000313" key="3">
    <source>
        <dbReference type="Proteomes" id="UP000076798"/>
    </source>
</evidence>
<reference evidence="2 3" key="1">
    <citation type="journal article" date="2016" name="Mol. Biol. Evol.">
        <title>Comparative Genomics of Early-Diverging Mushroom-Forming Fungi Provides Insights into the Origins of Lignocellulose Decay Capabilities.</title>
        <authorList>
            <person name="Nagy L.G."/>
            <person name="Riley R."/>
            <person name="Tritt A."/>
            <person name="Adam C."/>
            <person name="Daum C."/>
            <person name="Floudas D."/>
            <person name="Sun H."/>
            <person name="Yadav J.S."/>
            <person name="Pangilinan J."/>
            <person name="Larsson K.H."/>
            <person name="Matsuura K."/>
            <person name="Barry K."/>
            <person name="Labutti K."/>
            <person name="Kuo R."/>
            <person name="Ohm R.A."/>
            <person name="Bhattacharya S.S."/>
            <person name="Shirouzu T."/>
            <person name="Yoshinaga Y."/>
            <person name="Martin F.M."/>
            <person name="Grigoriev I.V."/>
            <person name="Hibbett D.S."/>
        </authorList>
    </citation>
    <scope>NUCLEOTIDE SEQUENCE [LARGE SCALE GENOMIC DNA]</scope>
    <source>
        <strain evidence="2 3">HHB10207 ss-3</strain>
    </source>
</reference>
<accession>A0A166FKW7</accession>
<evidence type="ECO:0000313" key="2">
    <source>
        <dbReference type="EMBL" id="KZT40760.1"/>
    </source>
</evidence>